<dbReference type="NCBIfam" id="TIGR00418">
    <property type="entry name" value="thrS"/>
    <property type="match status" value="1"/>
</dbReference>
<dbReference type="Gene3D" id="3.30.930.10">
    <property type="entry name" value="Bira Bifunctional Protein, Domain 2"/>
    <property type="match status" value="1"/>
</dbReference>
<dbReference type="Pfam" id="PF03129">
    <property type="entry name" value="HGTP_anticodon"/>
    <property type="match status" value="1"/>
</dbReference>
<comment type="subcellular location">
    <subcellularLocation>
        <location evidence="1">Mitochondrion matrix</location>
    </subcellularLocation>
</comment>
<keyword evidence="7" id="KW-0862">Zinc</keyword>
<evidence type="ECO:0000256" key="2">
    <source>
        <dbReference type="ARBA" id="ARBA00008226"/>
    </source>
</evidence>
<gene>
    <name evidence="16" type="ORF">FDP41_012927</name>
</gene>
<keyword evidence="10" id="KW-0809">Transit peptide</keyword>
<dbReference type="FunFam" id="3.30.930.10:FF:000039">
    <property type="entry name" value="Threonyl-tRNA synthetase, mitochondrial"/>
    <property type="match status" value="1"/>
</dbReference>
<dbReference type="GO" id="GO:0004829">
    <property type="term" value="F:threonine-tRNA ligase activity"/>
    <property type="evidence" value="ECO:0007669"/>
    <property type="project" value="UniProtKB-EC"/>
</dbReference>
<dbReference type="VEuPathDB" id="AmoebaDB:FDP41_012927"/>
<dbReference type="CDD" id="cd00860">
    <property type="entry name" value="ThrRS_anticodon"/>
    <property type="match status" value="1"/>
</dbReference>
<accession>A0A6A5C775</accession>
<keyword evidence="11" id="KW-0496">Mitochondrion</keyword>
<dbReference type="PRINTS" id="PR01047">
    <property type="entry name" value="TRNASYNTHTHR"/>
</dbReference>
<dbReference type="Gene3D" id="3.30.980.10">
    <property type="entry name" value="Threonyl-trna Synthetase, Chain A, domain 2"/>
    <property type="match status" value="1"/>
</dbReference>
<dbReference type="InterPro" id="IPR006195">
    <property type="entry name" value="aa-tRNA-synth_II"/>
</dbReference>
<dbReference type="PROSITE" id="PS50862">
    <property type="entry name" value="AA_TRNA_LIGASE_II"/>
    <property type="match status" value="1"/>
</dbReference>
<evidence type="ECO:0000256" key="9">
    <source>
        <dbReference type="ARBA" id="ARBA00022917"/>
    </source>
</evidence>
<evidence type="ECO:0000256" key="13">
    <source>
        <dbReference type="ARBA" id="ARBA00031900"/>
    </source>
</evidence>
<sequence length="771" mass="90070">MKNCVSSVMMKASHHLERGLTGKNNSIGLKMMSNYVTSSFLSSSSCNSVPRRFSTCFLNFAFEERLQHWTELMKNQSQVQSLKPENFPIGRNENLELRFGDKVKTITVTIDTDFLKKTPLQLASELFFKNEVNEFVVCKVNDQITDLNTTFHEINETIKEPNKTIQYFTFEDPEGKEVFWHSSAHILGCALERKFGNALKLCDGPALISKDANGAQQLLNGGFFYEGYIENNQRIATEQLEELEKYMQDVVKEKYPFQRLRINKEIAREIFKYNPFKLDIIDKIPDNDPVTLYKCGELVDLCRGPHLPNTSFIKAFKLTKLSGAYWKGDEKQPLLQRVYGISFPKSKQLEEWQNNIEEALKRDHRTIAKKQDLFFFHETSPGTPFFLPHGTRMFNKLVEFIRKQYKKRGYDEVITPQMFQKELWITSGHWEHYKEDMFTVIEGTASQQKEETIGIKPMNCPAHCLMFDSKTRSYKELPLRLADFSPLHRNEPRGSLTGLTRVRRFHQDDSHIFCAPEQVKTEIENCLEFVKFVYSDIFGFNLKFNLSTRPQKFVGDIEKWNKAEESLKECLKGYNWRLNEGDGAFYGPKIDIQIEDSLQRLHQCATIQLDFQLPIRFNLKYQGDNDQLHTPVIIHRAILGSIERFIALLTEHLGGKWPFWLNPRQCFICPVASDKDELVQYCHQVKEEIFSRAEQRGVYSNYYVDVDVSDKTMKKKIREAQLLQYNFILVLGEKEMKEKTVSVRKRDGTLLSSMTLDQLLDMWEHLMKTYQ</sequence>
<dbReference type="InterPro" id="IPR004154">
    <property type="entry name" value="Anticodon-bd"/>
</dbReference>
<dbReference type="InterPro" id="IPR036621">
    <property type="entry name" value="Anticodon-bd_dom_sf"/>
</dbReference>
<dbReference type="HAMAP" id="MF_00184">
    <property type="entry name" value="Thr_tRNA_synth"/>
    <property type="match status" value="1"/>
</dbReference>
<keyword evidence="6" id="KW-0547">Nucleotide-binding</keyword>
<dbReference type="FunFam" id="3.30.980.10:FF:000005">
    <property type="entry name" value="Threonyl-tRNA synthetase, mitochondrial"/>
    <property type="match status" value="1"/>
</dbReference>
<evidence type="ECO:0000256" key="12">
    <source>
        <dbReference type="ARBA" id="ARBA00023146"/>
    </source>
</evidence>
<dbReference type="InterPro" id="IPR002320">
    <property type="entry name" value="Thr-tRNA-ligase_IIa"/>
</dbReference>
<evidence type="ECO:0000313" key="16">
    <source>
        <dbReference type="EMBL" id="KAF0981139.1"/>
    </source>
</evidence>
<dbReference type="VEuPathDB" id="AmoebaDB:NF0065580"/>
<dbReference type="OMA" id="HNKFKLQ"/>
<dbReference type="InterPro" id="IPR047246">
    <property type="entry name" value="ThrRS_anticodon"/>
</dbReference>
<dbReference type="GO" id="GO:0046872">
    <property type="term" value="F:metal ion binding"/>
    <property type="evidence" value="ECO:0007669"/>
    <property type="project" value="UniProtKB-KW"/>
</dbReference>
<dbReference type="GO" id="GO:0006435">
    <property type="term" value="P:threonyl-tRNA aminoacylation"/>
    <property type="evidence" value="ECO:0007669"/>
    <property type="project" value="InterPro"/>
</dbReference>
<dbReference type="SUPFAM" id="SSF55186">
    <property type="entry name" value="ThrRS/AlaRS common domain"/>
    <property type="match status" value="1"/>
</dbReference>
<organism evidence="16 17">
    <name type="scientific">Naegleria fowleri</name>
    <name type="common">Brain eating amoeba</name>
    <dbReference type="NCBI Taxonomy" id="5763"/>
    <lineage>
        <taxon>Eukaryota</taxon>
        <taxon>Discoba</taxon>
        <taxon>Heterolobosea</taxon>
        <taxon>Tetramitia</taxon>
        <taxon>Eutetramitia</taxon>
        <taxon>Vahlkampfiidae</taxon>
        <taxon>Naegleria</taxon>
    </lineage>
</organism>
<dbReference type="OrthoDB" id="5423599at2759"/>
<evidence type="ECO:0000256" key="1">
    <source>
        <dbReference type="ARBA" id="ARBA00004305"/>
    </source>
</evidence>
<dbReference type="RefSeq" id="XP_044565852.1">
    <property type="nucleotide sequence ID" value="XM_044703500.1"/>
</dbReference>
<evidence type="ECO:0000256" key="14">
    <source>
        <dbReference type="ARBA" id="ARBA00049515"/>
    </source>
</evidence>
<keyword evidence="5" id="KW-0479">Metal-binding</keyword>
<comment type="caution">
    <text evidence="16">The sequence shown here is derived from an EMBL/GenBank/DDBJ whole genome shotgun (WGS) entry which is preliminary data.</text>
</comment>
<dbReference type="SUPFAM" id="SSF52954">
    <property type="entry name" value="Class II aaRS ABD-related"/>
    <property type="match status" value="1"/>
</dbReference>
<dbReference type="Gene3D" id="3.40.50.800">
    <property type="entry name" value="Anticodon-binding domain"/>
    <property type="match status" value="1"/>
</dbReference>
<dbReference type="CDD" id="cd00771">
    <property type="entry name" value="ThrRS_core"/>
    <property type="match status" value="1"/>
</dbReference>
<dbReference type="GO" id="GO:0005524">
    <property type="term" value="F:ATP binding"/>
    <property type="evidence" value="ECO:0007669"/>
    <property type="project" value="UniProtKB-KW"/>
</dbReference>
<dbReference type="VEuPathDB" id="AmoebaDB:NfTy_079310"/>
<keyword evidence="17" id="KW-1185">Reference proteome</keyword>
<evidence type="ECO:0000313" key="17">
    <source>
        <dbReference type="Proteomes" id="UP000444721"/>
    </source>
</evidence>
<evidence type="ECO:0000256" key="11">
    <source>
        <dbReference type="ARBA" id="ARBA00023128"/>
    </source>
</evidence>
<dbReference type="Pfam" id="PF07973">
    <property type="entry name" value="tRNA_SAD"/>
    <property type="match status" value="1"/>
</dbReference>
<evidence type="ECO:0000259" key="15">
    <source>
        <dbReference type="PROSITE" id="PS50862"/>
    </source>
</evidence>
<dbReference type="SUPFAM" id="SSF55681">
    <property type="entry name" value="Class II aaRS and biotin synthetases"/>
    <property type="match status" value="1"/>
</dbReference>
<dbReference type="InterPro" id="IPR012947">
    <property type="entry name" value="tRNA_SAD"/>
</dbReference>
<dbReference type="InterPro" id="IPR018163">
    <property type="entry name" value="Thr/Ala-tRNA-synth_IIc_edit"/>
</dbReference>
<dbReference type="EMBL" id="VFQX01000016">
    <property type="protein sequence ID" value="KAF0981139.1"/>
    <property type="molecule type" value="Genomic_DNA"/>
</dbReference>
<dbReference type="PANTHER" id="PTHR11451">
    <property type="entry name" value="THREONINE-TRNA LIGASE"/>
    <property type="match status" value="1"/>
</dbReference>
<evidence type="ECO:0000256" key="6">
    <source>
        <dbReference type="ARBA" id="ARBA00022741"/>
    </source>
</evidence>
<keyword evidence="8" id="KW-0067">ATP-binding</keyword>
<dbReference type="Proteomes" id="UP000444721">
    <property type="component" value="Unassembled WGS sequence"/>
</dbReference>
<reference evidence="16 17" key="1">
    <citation type="journal article" date="2019" name="Sci. Rep.">
        <title>Nanopore sequencing improves the draft genome of the human pathogenic amoeba Naegleria fowleri.</title>
        <authorList>
            <person name="Liechti N."/>
            <person name="Schurch N."/>
            <person name="Bruggmann R."/>
            <person name="Wittwer M."/>
        </authorList>
    </citation>
    <scope>NUCLEOTIDE SEQUENCE [LARGE SCALE GENOMIC DNA]</scope>
    <source>
        <strain evidence="16 17">ATCC 30894</strain>
    </source>
</reference>
<protein>
    <recommendedName>
        <fullName evidence="3">threonine--tRNA ligase</fullName>
        <ecNumber evidence="3">6.1.1.3</ecNumber>
    </recommendedName>
    <alternativeName>
        <fullName evidence="13">Threonyl-tRNA synthetase</fullName>
    </alternativeName>
</protein>
<dbReference type="Pfam" id="PF00587">
    <property type="entry name" value="tRNA-synt_2b"/>
    <property type="match status" value="1"/>
</dbReference>
<feature type="domain" description="Aminoacyl-transfer RNA synthetases class-II family profile" evidence="15">
    <location>
        <begin position="363"/>
        <end position="658"/>
    </location>
</feature>
<keyword evidence="9" id="KW-0648">Protein biosynthesis</keyword>
<evidence type="ECO:0000256" key="10">
    <source>
        <dbReference type="ARBA" id="ARBA00022946"/>
    </source>
</evidence>
<evidence type="ECO:0000256" key="3">
    <source>
        <dbReference type="ARBA" id="ARBA00013163"/>
    </source>
</evidence>
<name>A0A6A5C775_NAEFO</name>
<dbReference type="GO" id="GO:0005759">
    <property type="term" value="C:mitochondrial matrix"/>
    <property type="evidence" value="ECO:0007669"/>
    <property type="project" value="UniProtKB-SubCell"/>
</dbReference>
<dbReference type="AlphaFoldDB" id="A0A6A5C775"/>
<proteinExistence type="inferred from homology"/>
<keyword evidence="12" id="KW-0030">Aminoacyl-tRNA synthetase</keyword>
<dbReference type="InterPro" id="IPR002314">
    <property type="entry name" value="aa-tRNA-synt_IIb"/>
</dbReference>
<dbReference type="EC" id="6.1.1.3" evidence="3"/>
<evidence type="ECO:0000256" key="7">
    <source>
        <dbReference type="ARBA" id="ARBA00022833"/>
    </source>
</evidence>
<evidence type="ECO:0000256" key="5">
    <source>
        <dbReference type="ARBA" id="ARBA00022723"/>
    </source>
</evidence>
<evidence type="ECO:0000256" key="8">
    <source>
        <dbReference type="ARBA" id="ARBA00022840"/>
    </source>
</evidence>
<dbReference type="InterPro" id="IPR033728">
    <property type="entry name" value="ThrRS_core"/>
</dbReference>
<keyword evidence="4" id="KW-0436">Ligase</keyword>
<dbReference type="GeneID" id="68120142"/>
<comment type="catalytic activity">
    <reaction evidence="14">
        <text>tRNA(Thr) + L-threonine + ATP = L-threonyl-tRNA(Thr) + AMP + diphosphate + H(+)</text>
        <dbReference type="Rhea" id="RHEA:24624"/>
        <dbReference type="Rhea" id="RHEA-COMP:9670"/>
        <dbReference type="Rhea" id="RHEA-COMP:9704"/>
        <dbReference type="ChEBI" id="CHEBI:15378"/>
        <dbReference type="ChEBI" id="CHEBI:30616"/>
        <dbReference type="ChEBI" id="CHEBI:33019"/>
        <dbReference type="ChEBI" id="CHEBI:57926"/>
        <dbReference type="ChEBI" id="CHEBI:78442"/>
        <dbReference type="ChEBI" id="CHEBI:78534"/>
        <dbReference type="ChEBI" id="CHEBI:456215"/>
        <dbReference type="EC" id="6.1.1.3"/>
    </reaction>
</comment>
<dbReference type="InterPro" id="IPR045864">
    <property type="entry name" value="aa-tRNA-synth_II/BPL/LPL"/>
</dbReference>
<dbReference type="SMART" id="SM00863">
    <property type="entry name" value="tRNA_SAD"/>
    <property type="match status" value="1"/>
</dbReference>
<evidence type="ECO:0000256" key="4">
    <source>
        <dbReference type="ARBA" id="ARBA00022598"/>
    </source>
</evidence>
<dbReference type="PANTHER" id="PTHR11451:SF44">
    <property type="entry name" value="THREONINE--TRNA LIGASE, CHLOROPLASTIC_MITOCHONDRIAL 2"/>
    <property type="match status" value="1"/>
</dbReference>
<comment type="similarity">
    <text evidence="2">Belongs to the class-II aminoacyl-tRNA synthetase family.</text>
</comment>